<feature type="region of interest" description="Disordered" evidence="1">
    <location>
        <begin position="23"/>
        <end position="44"/>
    </location>
</feature>
<evidence type="ECO:0000313" key="4">
    <source>
        <dbReference type="Proteomes" id="UP001595476"/>
    </source>
</evidence>
<dbReference type="Gene3D" id="1.25.40.10">
    <property type="entry name" value="Tetratricopeptide repeat domain"/>
    <property type="match status" value="3"/>
</dbReference>
<keyword evidence="2" id="KW-0732">Signal</keyword>
<evidence type="ECO:0000256" key="2">
    <source>
        <dbReference type="SAM" id="SignalP"/>
    </source>
</evidence>
<dbReference type="EMBL" id="JBHRSZ010000007">
    <property type="protein sequence ID" value="MFC3153136.1"/>
    <property type="molecule type" value="Genomic_DNA"/>
</dbReference>
<dbReference type="PANTHER" id="PTHR12558:SF33">
    <property type="entry name" value="BLL7664 PROTEIN"/>
    <property type="match status" value="1"/>
</dbReference>
<name>A0ABV7HJY7_9GAMM</name>
<dbReference type="PROSITE" id="PS51257">
    <property type="entry name" value="PROKAR_LIPOPROTEIN"/>
    <property type="match status" value="1"/>
</dbReference>
<dbReference type="RefSeq" id="WP_386723051.1">
    <property type="nucleotide sequence ID" value="NZ_JBHRSZ010000007.1"/>
</dbReference>
<reference evidence="4" key="1">
    <citation type="journal article" date="2019" name="Int. J. Syst. Evol. Microbiol.">
        <title>The Global Catalogue of Microorganisms (GCM) 10K type strain sequencing project: providing services to taxonomists for standard genome sequencing and annotation.</title>
        <authorList>
            <consortium name="The Broad Institute Genomics Platform"/>
            <consortium name="The Broad Institute Genome Sequencing Center for Infectious Disease"/>
            <person name="Wu L."/>
            <person name="Ma J."/>
        </authorList>
    </citation>
    <scope>NUCLEOTIDE SEQUENCE [LARGE SCALE GENOMIC DNA]</scope>
    <source>
        <strain evidence="4">KCTC 52438</strain>
    </source>
</reference>
<feature type="signal peptide" evidence="2">
    <location>
        <begin position="1"/>
        <end position="18"/>
    </location>
</feature>
<evidence type="ECO:0000313" key="3">
    <source>
        <dbReference type="EMBL" id="MFC3153136.1"/>
    </source>
</evidence>
<feature type="compositionally biased region" description="Low complexity" evidence="1">
    <location>
        <begin position="23"/>
        <end position="32"/>
    </location>
</feature>
<dbReference type="Pfam" id="PF13432">
    <property type="entry name" value="TPR_16"/>
    <property type="match status" value="2"/>
</dbReference>
<evidence type="ECO:0000256" key="1">
    <source>
        <dbReference type="SAM" id="MobiDB-lite"/>
    </source>
</evidence>
<dbReference type="SMART" id="SM00028">
    <property type="entry name" value="TPR"/>
    <property type="match status" value="6"/>
</dbReference>
<dbReference type="Pfam" id="PF13181">
    <property type="entry name" value="TPR_8"/>
    <property type="match status" value="1"/>
</dbReference>
<keyword evidence="4" id="KW-1185">Reference proteome</keyword>
<comment type="caution">
    <text evidence="3">The sequence shown here is derived from an EMBL/GenBank/DDBJ whole genome shotgun (WGS) entry which is preliminary data.</text>
</comment>
<protein>
    <submittedName>
        <fullName evidence="3">Tetratricopeptide repeat protein</fullName>
    </submittedName>
</protein>
<proteinExistence type="predicted"/>
<dbReference type="InterPro" id="IPR019734">
    <property type="entry name" value="TPR_rpt"/>
</dbReference>
<feature type="chain" id="PRO_5046241077" evidence="2">
    <location>
        <begin position="19"/>
        <end position="590"/>
    </location>
</feature>
<sequence>MRHILWSAIILLSGCATFNTTTQEQTDPTTNTVSQTKTAKEHPTRPFETDTLYNLLVAEIAGQRSQYDLALSYYLDEAKNTRDPNVAARASRIAQYLNEPQAAAEAADIWRENDKENIHAHVTAANNWLKQQDIEKSIQALRDALAISESISLEQIYLSGKELPAELHQSIIDGLSSLISEHPNHVRLHFTKALLLSDFGQDQQALEAMKALTQAGEMSPPHYIMLAKLYARNEQAKDSLRTLEEGWNNFTGEKTLGLLYAQALADHQEVDDALDILEVLTEIHPSDDEILISAALINAELGQYKAAEALFLSATETKQRDSAWYFLGQLHEQHNQPEQAIEAYKSVEEGKNLISAITRTTTLIKDNQDINTARQYLRELHTQHANQIPRLIQIEAELVREANDFNESIILYNEAIALEPSDGNLLYGRAMVRDMTGDIQGMEQDLRAILAKNPNSSIALNALGYTLADKTDRLEEAKDYIEKAYILDPNDPAIIDSLGWIYFKLGDYKKAELLLAKAYQMFKDQEVAAHLGEVLWVQNKKDQALKVWIDGLRHNPTGPKLLETMKRFNINVNHKDDQEPAENESPTTQQ</sequence>
<organism evidence="3 4">
    <name type="scientific">Litoribrevibacter euphylliae</name>
    <dbReference type="NCBI Taxonomy" id="1834034"/>
    <lineage>
        <taxon>Bacteria</taxon>
        <taxon>Pseudomonadati</taxon>
        <taxon>Pseudomonadota</taxon>
        <taxon>Gammaproteobacteria</taxon>
        <taxon>Oceanospirillales</taxon>
        <taxon>Oceanospirillaceae</taxon>
        <taxon>Litoribrevibacter</taxon>
    </lineage>
</organism>
<dbReference type="PANTHER" id="PTHR12558">
    <property type="entry name" value="CELL DIVISION CYCLE 16,23,27"/>
    <property type="match status" value="1"/>
</dbReference>
<gene>
    <name evidence="3" type="ORF">ACFOEK_19010</name>
</gene>
<dbReference type="Proteomes" id="UP001595476">
    <property type="component" value="Unassembled WGS sequence"/>
</dbReference>
<accession>A0ABV7HJY7</accession>
<dbReference type="InterPro" id="IPR011990">
    <property type="entry name" value="TPR-like_helical_dom_sf"/>
</dbReference>
<dbReference type="SUPFAM" id="SSF48452">
    <property type="entry name" value="TPR-like"/>
    <property type="match status" value="3"/>
</dbReference>